<evidence type="ECO:0000259" key="2">
    <source>
        <dbReference type="Pfam" id="PF09348"/>
    </source>
</evidence>
<dbReference type="EMBL" id="BAABHJ010000003">
    <property type="protein sequence ID" value="GAA4604292.1"/>
    <property type="molecule type" value="Genomic_DNA"/>
</dbReference>
<organism evidence="3 4">
    <name type="scientific">Actinoallomurus liliacearum</name>
    <dbReference type="NCBI Taxonomy" id="1080073"/>
    <lineage>
        <taxon>Bacteria</taxon>
        <taxon>Bacillati</taxon>
        <taxon>Actinomycetota</taxon>
        <taxon>Actinomycetes</taxon>
        <taxon>Streptosporangiales</taxon>
        <taxon>Thermomonosporaceae</taxon>
        <taxon>Actinoallomurus</taxon>
    </lineage>
</organism>
<dbReference type="InterPro" id="IPR018960">
    <property type="entry name" value="DUF1990"/>
</dbReference>
<proteinExistence type="predicted"/>
<sequence length="181" mass="19850">MPQDDRAEPTYAEVGATRDGPLPPGYHHLRHRVLIGHGPDVMRAATDDLLEWRMHRATGARVGGAAPRARSGVRVRISLGIGPLRLVAPCLVVWAEDGERRAGFGYGTLPGHPECGEESFVLERDDDDAVWFTVTAFSRPARWMTRLAGPAAPVLQRAFARAYGSALRRLAAKRGRPRLGR</sequence>
<feature type="domain" description="DUF1990" evidence="2">
    <location>
        <begin position="10"/>
        <end position="165"/>
    </location>
</feature>
<dbReference type="Proteomes" id="UP001500212">
    <property type="component" value="Unassembled WGS sequence"/>
</dbReference>
<dbReference type="InterPro" id="IPR014457">
    <property type="entry name" value="UCP010260"/>
</dbReference>
<evidence type="ECO:0000256" key="1">
    <source>
        <dbReference type="SAM" id="MobiDB-lite"/>
    </source>
</evidence>
<dbReference type="PIRSF" id="PIRSF010260">
    <property type="entry name" value="UCP010260"/>
    <property type="match status" value="1"/>
</dbReference>
<dbReference type="Pfam" id="PF09348">
    <property type="entry name" value="DUF1990"/>
    <property type="match status" value="1"/>
</dbReference>
<evidence type="ECO:0000313" key="4">
    <source>
        <dbReference type="Proteomes" id="UP001500212"/>
    </source>
</evidence>
<keyword evidence="4" id="KW-1185">Reference proteome</keyword>
<feature type="region of interest" description="Disordered" evidence="1">
    <location>
        <begin position="1"/>
        <end position="22"/>
    </location>
</feature>
<name>A0ABP8TCH6_9ACTN</name>
<evidence type="ECO:0000313" key="3">
    <source>
        <dbReference type="EMBL" id="GAA4604292.1"/>
    </source>
</evidence>
<protein>
    <submittedName>
        <fullName evidence="3">DUF1990 domain-containing protein</fullName>
    </submittedName>
</protein>
<dbReference type="RefSeq" id="WP_345350290.1">
    <property type="nucleotide sequence ID" value="NZ_BAABHJ010000003.1"/>
</dbReference>
<dbReference type="PANTHER" id="PTHR34202:SF1">
    <property type="entry name" value="UPF0548 PROTEIN"/>
    <property type="match status" value="1"/>
</dbReference>
<comment type="caution">
    <text evidence="3">The sequence shown here is derived from an EMBL/GenBank/DDBJ whole genome shotgun (WGS) entry which is preliminary data.</text>
</comment>
<accession>A0ABP8TCH6</accession>
<gene>
    <name evidence="3" type="ORF">GCM10023195_14600</name>
</gene>
<dbReference type="PANTHER" id="PTHR34202">
    <property type="entry name" value="UPF0548 PROTEIN"/>
    <property type="match status" value="1"/>
</dbReference>
<reference evidence="4" key="1">
    <citation type="journal article" date="2019" name="Int. J. Syst. Evol. Microbiol.">
        <title>The Global Catalogue of Microorganisms (GCM) 10K type strain sequencing project: providing services to taxonomists for standard genome sequencing and annotation.</title>
        <authorList>
            <consortium name="The Broad Institute Genomics Platform"/>
            <consortium name="The Broad Institute Genome Sequencing Center for Infectious Disease"/>
            <person name="Wu L."/>
            <person name="Ma J."/>
        </authorList>
    </citation>
    <scope>NUCLEOTIDE SEQUENCE [LARGE SCALE GENOMIC DNA]</scope>
    <source>
        <strain evidence="4">JCM 17938</strain>
    </source>
</reference>